<keyword evidence="2" id="KW-1185">Reference proteome</keyword>
<organism evidence="1 2">
    <name type="scientific">Paremcibacter congregatus</name>
    <dbReference type="NCBI Taxonomy" id="2043170"/>
    <lineage>
        <taxon>Bacteria</taxon>
        <taxon>Pseudomonadati</taxon>
        <taxon>Pseudomonadota</taxon>
        <taxon>Alphaproteobacteria</taxon>
        <taxon>Emcibacterales</taxon>
        <taxon>Emcibacteraceae</taxon>
        <taxon>Paremcibacter</taxon>
    </lineage>
</organism>
<dbReference type="InParanoid" id="A0A2G4YS18"/>
<reference evidence="1 2" key="1">
    <citation type="submission" date="2017-10" db="EMBL/GenBank/DDBJ databases">
        <title>Frigbacter circumglobatus gen. nov. sp. nov., isolated from sediment cultured in situ.</title>
        <authorList>
            <person name="Zhao Z."/>
        </authorList>
    </citation>
    <scope>NUCLEOTIDE SEQUENCE [LARGE SCALE GENOMIC DNA]</scope>
    <source>
        <strain evidence="1 2">ZYL</strain>
    </source>
</reference>
<dbReference type="Proteomes" id="UP000229730">
    <property type="component" value="Unassembled WGS sequence"/>
</dbReference>
<dbReference type="AlphaFoldDB" id="A0A2G4YS18"/>
<name>A0A2G4YS18_9PROT</name>
<comment type="caution">
    <text evidence="1">The sequence shown here is derived from an EMBL/GenBank/DDBJ whole genome shotgun (WGS) entry which is preliminary data.</text>
</comment>
<proteinExistence type="predicted"/>
<protein>
    <submittedName>
        <fullName evidence="1">Uncharacterized protein</fullName>
    </submittedName>
</protein>
<evidence type="ECO:0000313" key="1">
    <source>
        <dbReference type="EMBL" id="PHZ85139.1"/>
    </source>
</evidence>
<evidence type="ECO:0000313" key="2">
    <source>
        <dbReference type="Proteomes" id="UP000229730"/>
    </source>
</evidence>
<gene>
    <name evidence="1" type="ORF">CRD36_06915</name>
</gene>
<dbReference type="RefSeq" id="WP_099472027.1">
    <property type="nucleotide sequence ID" value="NZ_CP041025.1"/>
</dbReference>
<accession>A0A2G4YS18</accession>
<dbReference type="EMBL" id="PDEM01000016">
    <property type="protein sequence ID" value="PHZ85139.1"/>
    <property type="molecule type" value="Genomic_DNA"/>
</dbReference>
<sequence>MIQSEIFVCGDGLHSHPVAFLFHLNNLTEHGSPTKNKLKDKKLVVADGRSASAEQIKSWYGEVPKEMPFLILCPTAEINNALTGATGAMPNFPAAAVMIQGKENACGLTDHTVEVLAYSAKAAGSSSKTAKSKEAIAKGLEGSSHPEDECDCTDFTSLSQVFVTPEAANDYYSRLLDAMAGKNIPTVSTVNPPTGMKYTKTSQNVTTGFTYKYKKSNKSAGAVTSTWTIWAFLSQSATENSQYLIVESNMSLAAGSLHSDDSCDRGYGNTYFYSSLDPSAAGFTHVDHGPTSGSGVVSYKIDVPMSYKDPLGGYQVWSFEDEISSGATDWTCSSISSASKLGARWYMTKPCNGDNIGDHWKDAFSTWGHVGSLSSAGKASLQVKTYCAWSTKTLASGNISVAGDFGWQGSRFDGSSCSPGVYWKIHYDATAYTWNPGFSVDFSTLQP</sequence>